<protein>
    <submittedName>
        <fullName evidence="2">Uncharacterized protein</fullName>
    </submittedName>
</protein>
<keyword evidence="1" id="KW-0812">Transmembrane</keyword>
<feature type="transmembrane region" description="Helical" evidence="1">
    <location>
        <begin position="79"/>
        <end position="98"/>
    </location>
</feature>
<proteinExistence type="predicted"/>
<keyword evidence="3" id="KW-1185">Reference proteome</keyword>
<comment type="caution">
    <text evidence="2">The sequence shown here is derived from an EMBL/GenBank/DDBJ whole genome shotgun (WGS) entry which is preliminary data.</text>
</comment>
<reference evidence="2" key="1">
    <citation type="submission" date="2022-08" db="EMBL/GenBank/DDBJ databases">
        <authorList>
            <person name="Tistechok S."/>
            <person name="Samborskyy M."/>
            <person name="Roman I."/>
        </authorList>
    </citation>
    <scope>NUCLEOTIDE SEQUENCE</scope>
    <source>
        <strain evidence="2">DSM 103496</strain>
    </source>
</reference>
<dbReference type="EMBL" id="JANYMP010000017">
    <property type="protein sequence ID" value="MCS7481335.1"/>
    <property type="molecule type" value="Genomic_DNA"/>
</dbReference>
<dbReference type="Proteomes" id="UP001141259">
    <property type="component" value="Unassembled WGS sequence"/>
</dbReference>
<dbReference type="RefSeq" id="WP_259626822.1">
    <property type="nucleotide sequence ID" value="NZ_JANYMP010000017.1"/>
</dbReference>
<evidence type="ECO:0000313" key="3">
    <source>
        <dbReference type="Proteomes" id="UP001141259"/>
    </source>
</evidence>
<gene>
    <name evidence="2" type="ORF">NZH93_31140</name>
</gene>
<accession>A0A9X3AJ65</accession>
<keyword evidence="1" id="KW-0472">Membrane</keyword>
<dbReference type="AlphaFoldDB" id="A0A9X3AJ65"/>
<keyword evidence="1" id="KW-1133">Transmembrane helix</keyword>
<name>A0A9X3AJ65_9PSEU</name>
<evidence type="ECO:0000313" key="2">
    <source>
        <dbReference type="EMBL" id="MCS7481335.1"/>
    </source>
</evidence>
<organism evidence="2 3">
    <name type="scientific">Umezawaea endophytica</name>
    <dbReference type="NCBI Taxonomy" id="1654476"/>
    <lineage>
        <taxon>Bacteria</taxon>
        <taxon>Bacillati</taxon>
        <taxon>Actinomycetota</taxon>
        <taxon>Actinomycetes</taxon>
        <taxon>Pseudonocardiales</taxon>
        <taxon>Pseudonocardiaceae</taxon>
        <taxon>Umezawaea</taxon>
    </lineage>
</organism>
<evidence type="ECO:0000256" key="1">
    <source>
        <dbReference type="SAM" id="Phobius"/>
    </source>
</evidence>
<sequence>MITVLTTLIRDPEVRARYREQWTADLDGAAELGLSRRGLLLGIAVTCLRLRFTTGKAHEMLPIGPLAIALRHLGNRGQVLVATSLSALFLLGGALLLIR</sequence>